<evidence type="ECO:0008006" key="6">
    <source>
        <dbReference type="Google" id="ProtNLM"/>
    </source>
</evidence>
<reference evidence="4 5" key="1">
    <citation type="journal article" date="2013" name="Genome Announc.">
        <title>Draft Genome Sequence of a Benzothiophene-Desulfurizing Bacterium, Gordona terrae Strain C-6.</title>
        <authorList>
            <person name="Wang W."/>
            <person name="Ma T."/>
            <person name="Ren Y."/>
            <person name="Li G."/>
        </authorList>
    </citation>
    <scope>NUCLEOTIDE SEQUENCE [LARGE SCALE GENOMIC DNA]</scope>
    <source>
        <strain evidence="4 5">C-6</strain>
    </source>
</reference>
<protein>
    <recommendedName>
        <fullName evidence="6">Zinc-finger domain-containing protein</fullName>
    </recommendedName>
</protein>
<evidence type="ECO:0000313" key="5">
    <source>
        <dbReference type="Proteomes" id="UP000013569"/>
    </source>
</evidence>
<name>R7Y8R2_9ACTN</name>
<comment type="caution">
    <text evidence="4">The sequence shown here is derived from an EMBL/GenBank/DDBJ whole genome shotgun (WGS) entry which is preliminary data.</text>
</comment>
<dbReference type="InterPro" id="IPR041916">
    <property type="entry name" value="Anti_sigma_zinc_sf"/>
</dbReference>
<keyword evidence="2" id="KW-0804">Transcription</keyword>
<dbReference type="Gene3D" id="1.10.10.1320">
    <property type="entry name" value="Anti-sigma factor, zinc-finger domain"/>
    <property type="match status" value="1"/>
</dbReference>
<feature type="compositionally biased region" description="Low complexity" evidence="3">
    <location>
        <begin position="33"/>
        <end position="44"/>
    </location>
</feature>
<evidence type="ECO:0000256" key="2">
    <source>
        <dbReference type="ARBA" id="ARBA00023163"/>
    </source>
</evidence>
<feature type="region of interest" description="Disordered" evidence="3">
    <location>
        <begin position="124"/>
        <end position="192"/>
    </location>
</feature>
<keyword evidence="1" id="KW-0805">Transcription regulation</keyword>
<evidence type="ECO:0000256" key="1">
    <source>
        <dbReference type="ARBA" id="ARBA00023015"/>
    </source>
</evidence>
<accession>R7Y8R2</accession>
<feature type="region of interest" description="Disordered" evidence="3">
    <location>
        <begin position="1"/>
        <end position="51"/>
    </location>
</feature>
<organism evidence="4 5">
    <name type="scientific">Gordonia terrae C-6</name>
    <dbReference type="NCBI Taxonomy" id="1316928"/>
    <lineage>
        <taxon>Bacteria</taxon>
        <taxon>Bacillati</taxon>
        <taxon>Actinomycetota</taxon>
        <taxon>Actinomycetes</taxon>
        <taxon>Mycobacteriales</taxon>
        <taxon>Gordoniaceae</taxon>
        <taxon>Gordonia</taxon>
    </lineage>
</organism>
<dbReference type="Proteomes" id="UP000013569">
    <property type="component" value="Unassembled WGS sequence"/>
</dbReference>
<proteinExistence type="predicted"/>
<dbReference type="AlphaFoldDB" id="R7Y8R2"/>
<evidence type="ECO:0000313" key="4">
    <source>
        <dbReference type="EMBL" id="EON32390.1"/>
    </source>
</evidence>
<evidence type="ECO:0000256" key="3">
    <source>
        <dbReference type="SAM" id="MobiDB-lite"/>
    </source>
</evidence>
<gene>
    <name evidence="4" type="ORF">GTC6_12488</name>
</gene>
<dbReference type="EMBL" id="AQPW01000013">
    <property type="protein sequence ID" value="EON32390.1"/>
    <property type="molecule type" value="Genomic_DNA"/>
</dbReference>
<dbReference type="PATRIC" id="fig|1316928.3.peg.2512"/>
<sequence length="192" mass="20345">MDGDRGRPTGSGGVEPPTPNLRRRRSSWTPARWNPNSWSPAPSSFLPNRGYRAPGTAGGRGFAPTEHLAPEAVAAFVDGELGMSAHARATHHLALCPECVAAVDAQSLARTRLRESGRVSIPDSLLGQLSQIPTREIDMSSDGPRSRDLGPGAASPDAPTDGIPAVRDAMRPSAGPLDRNSGRGRAFRRRGR</sequence>